<keyword evidence="5 9" id="KW-1133">Transmembrane helix</keyword>
<feature type="domain" description="Sodium/calcium exchanger membrane region" evidence="10">
    <location>
        <begin position="175"/>
        <end position="288"/>
    </location>
</feature>
<evidence type="ECO:0000256" key="1">
    <source>
        <dbReference type="ARBA" id="ARBA00004127"/>
    </source>
</evidence>
<keyword evidence="4 9" id="KW-0812">Transmembrane</keyword>
<evidence type="ECO:0000256" key="3">
    <source>
        <dbReference type="ARBA" id="ARBA00022448"/>
    </source>
</evidence>
<dbReference type="GO" id="GO:0012505">
    <property type="term" value="C:endomembrane system"/>
    <property type="evidence" value="ECO:0007669"/>
    <property type="project" value="UniProtKB-SubCell"/>
</dbReference>
<evidence type="ECO:0000259" key="10">
    <source>
        <dbReference type="Pfam" id="PF01699"/>
    </source>
</evidence>
<evidence type="ECO:0000256" key="5">
    <source>
        <dbReference type="ARBA" id="ARBA00022989"/>
    </source>
</evidence>
<dbReference type="Gene3D" id="1.20.1420.30">
    <property type="entry name" value="NCX, central ion-binding region"/>
    <property type="match status" value="2"/>
</dbReference>
<evidence type="ECO:0000256" key="6">
    <source>
        <dbReference type="ARBA" id="ARBA00023065"/>
    </source>
</evidence>
<keyword evidence="7 9" id="KW-0472">Membrane</keyword>
<evidence type="ECO:0000313" key="11">
    <source>
        <dbReference type="EMBL" id="RXW21273.1"/>
    </source>
</evidence>
<evidence type="ECO:0000256" key="9">
    <source>
        <dbReference type="SAM" id="Phobius"/>
    </source>
</evidence>
<dbReference type="GO" id="GO:0015369">
    <property type="term" value="F:calcium:proton antiporter activity"/>
    <property type="evidence" value="ECO:0007669"/>
    <property type="project" value="TreeGrafter"/>
</dbReference>
<dbReference type="PANTHER" id="PTHR31503:SF20">
    <property type="entry name" value="CA(2+)_H(+) EXCHANGER, PUTATIVE (EUROFUNG)-RELATED"/>
    <property type="match status" value="1"/>
</dbReference>
<evidence type="ECO:0000256" key="7">
    <source>
        <dbReference type="ARBA" id="ARBA00023136"/>
    </source>
</evidence>
<dbReference type="InterPro" id="IPR004837">
    <property type="entry name" value="NaCa_Exmemb"/>
</dbReference>
<feature type="transmembrane region" description="Helical" evidence="9">
    <location>
        <begin position="604"/>
        <end position="623"/>
    </location>
</feature>
<feature type="transmembrane region" description="Helical" evidence="9">
    <location>
        <begin position="227"/>
        <end position="247"/>
    </location>
</feature>
<comment type="similarity">
    <text evidence="2">Belongs to the Ca(2+):cation antiporter (CaCA) (TC 2.A.19) family.</text>
</comment>
<feature type="transmembrane region" description="Helical" evidence="9">
    <location>
        <begin position="192"/>
        <end position="215"/>
    </location>
</feature>
<keyword evidence="3" id="KW-0813">Transport</keyword>
<dbReference type="GO" id="GO:0000329">
    <property type="term" value="C:fungal-type vacuole membrane"/>
    <property type="evidence" value="ECO:0007669"/>
    <property type="project" value="TreeGrafter"/>
</dbReference>
<feature type="transmembrane region" description="Helical" evidence="9">
    <location>
        <begin position="134"/>
        <end position="153"/>
    </location>
</feature>
<protein>
    <recommendedName>
        <fullName evidence="10">Sodium/calcium exchanger membrane region domain-containing protein</fullName>
    </recommendedName>
</protein>
<dbReference type="OrthoDB" id="1699231at2759"/>
<dbReference type="STRING" id="2316362.A0A4Q2DMT4"/>
<feature type="region of interest" description="Disordered" evidence="8">
    <location>
        <begin position="1"/>
        <end position="40"/>
    </location>
</feature>
<dbReference type="InterPro" id="IPR044880">
    <property type="entry name" value="NCX_ion-bd_dom_sf"/>
</dbReference>
<dbReference type="InterPro" id="IPR004713">
    <property type="entry name" value="CaH_exchang"/>
</dbReference>
<name>A0A4Q2DMT4_9AGAR</name>
<keyword evidence="6" id="KW-0406">Ion transport</keyword>
<feature type="transmembrane region" description="Helical" evidence="9">
    <location>
        <begin position="107"/>
        <end position="128"/>
    </location>
</feature>
<evidence type="ECO:0000256" key="8">
    <source>
        <dbReference type="SAM" id="MobiDB-lite"/>
    </source>
</evidence>
<comment type="caution">
    <text evidence="11">The sequence shown here is derived from an EMBL/GenBank/DDBJ whole genome shotgun (WGS) entry which is preliminary data.</text>
</comment>
<keyword evidence="12" id="KW-1185">Reference proteome</keyword>
<sequence>MPPAPLNLSNTAHPLSQHYHPANSSPNEDASPPPDSRFVLTTNDSESNLVSSDSEDFKGRVHASPGGLPTFYQSDSRDRITIVENTPKRQVLKGSQDWRRHLEGWKLVLLDSWLNLLLLMIPIAWTIRLVMEEAYGLIFSSCILALIPLVRLHDLTIAQLALRVGGSKTGLLNASMVSALRKCELRVVQSSLVGSILSKILLILGLSFFAGGLRWSEQGFNPTATQVHSSLLSISVGVLILPAAYHFALSAGEGEAADLQKRDILRMSHGVSVVLVTIYIAYLAFQLWSHTHLYHDKHNPKSSRLPATQNISAEKAAAYLSARSKSTFQSCKNFGDFDSIRNSGSNSKKLTPPRRPFVSSIYTNGSRLRHSSTTIVSSPEIESRYDPAHKYQQIETRAEIPGTMRLLHSDDGRIDGLPRRMSREETIDVTSSPIPSPTSTVAYTEFGEVERTSASSSGGGDDETIGKPKSKEPQLSWFLTVLLLLTVTAAVTVTADWLVESMDGISTTISKEWVALILLPAVSSVAECITAVRRSVRDELPLSISVAVGSTIQTALFVIPFMVLLGWAINKPLTLLMDPFESLVLYLSVQTLGYVLADGKSNWLEGFILVALYSIIAVSFWFYPGSTPLDFLTVCPR</sequence>
<dbReference type="GO" id="GO:0006874">
    <property type="term" value="P:intracellular calcium ion homeostasis"/>
    <property type="evidence" value="ECO:0007669"/>
    <property type="project" value="TreeGrafter"/>
</dbReference>
<feature type="transmembrane region" description="Helical" evidence="9">
    <location>
        <begin position="475"/>
        <end position="493"/>
    </location>
</feature>
<feature type="region of interest" description="Disordered" evidence="8">
    <location>
        <begin position="449"/>
        <end position="469"/>
    </location>
</feature>
<organism evidence="11 12">
    <name type="scientific">Candolleomyces aberdarensis</name>
    <dbReference type="NCBI Taxonomy" id="2316362"/>
    <lineage>
        <taxon>Eukaryota</taxon>
        <taxon>Fungi</taxon>
        <taxon>Dikarya</taxon>
        <taxon>Basidiomycota</taxon>
        <taxon>Agaricomycotina</taxon>
        <taxon>Agaricomycetes</taxon>
        <taxon>Agaricomycetidae</taxon>
        <taxon>Agaricales</taxon>
        <taxon>Agaricineae</taxon>
        <taxon>Psathyrellaceae</taxon>
        <taxon>Candolleomyces</taxon>
    </lineage>
</organism>
<proteinExistence type="inferred from homology"/>
<dbReference type="Pfam" id="PF01699">
    <property type="entry name" value="Na_Ca_ex"/>
    <property type="match status" value="2"/>
</dbReference>
<reference evidence="11 12" key="1">
    <citation type="submission" date="2019-01" db="EMBL/GenBank/DDBJ databases">
        <title>Draft genome sequence of Psathyrella aberdarensis IHI B618.</title>
        <authorList>
            <person name="Buettner E."/>
            <person name="Kellner H."/>
        </authorList>
    </citation>
    <scope>NUCLEOTIDE SEQUENCE [LARGE SCALE GENOMIC DNA]</scope>
    <source>
        <strain evidence="11 12">IHI B618</strain>
    </source>
</reference>
<dbReference type="Proteomes" id="UP000290288">
    <property type="component" value="Unassembled WGS sequence"/>
</dbReference>
<comment type="subcellular location">
    <subcellularLocation>
        <location evidence="1">Endomembrane system</location>
        <topology evidence="1">Multi-pass membrane protein</topology>
    </subcellularLocation>
</comment>
<feature type="transmembrane region" description="Helical" evidence="9">
    <location>
        <begin position="267"/>
        <end position="288"/>
    </location>
</feature>
<feature type="transmembrane region" description="Helical" evidence="9">
    <location>
        <begin position="580"/>
        <end position="597"/>
    </location>
</feature>
<gene>
    <name evidence="11" type="ORF">EST38_g4586</name>
</gene>
<evidence type="ECO:0000313" key="12">
    <source>
        <dbReference type="Proteomes" id="UP000290288"/>
    </source>
</evidence>
<accession>A0A4Q2DMT4</accession>
<evidence type="ECO:0000256" key="2">
    <source>
        <dbReference type="ARBA" id="ARBA00008170"/>
    </source>
</evidence>
<feature type="transmembrane region" description="Helical" evidence="9">
    <location>
        <begin position="544"/>
        <end position="568"/>
    </location>
</feature>
<dbReference type="EMBL" id="SDEE01000114">
    <property type="protein sequence ID" value="RXW21273.1"/>
    <property type="molecule type" value="Genomic_DNA"/>
</dbReference>
<dbReference type="AlphaFoldDB" id="A0A4Q2DMT4"/>
<dbReference type="PANTHER" id="PTHR31503">
    <property type="entry name" value="VACUOLAR CALCIUM ION TRANSPORTER"/>
    <property type="match status" value="1"/>
</dbReference>
<feature type="domain" description="Sodium/calcium exchanger membrane region" evidence="10">
    <location>
        <begin position="481"/>
        <end position="621"/>
    </location>
</feature>
<evidence type="ECO:0000256" key="4">
    <source>
        <dbReference type="ARBA" id="ARBA00022692"/>
    </source>
</evidence>